<accession>A0A448WIG0</accession>
<dbReference type="Proteomes" id="UP000784294">
    <property type="component" value="Unassembled WGS sequence"/>
</dbReference>
<evidence type="ECO:0000313" key="1">
    <source>
        <dbReference type="EMBL" id="VEL12489.1"/>
    </source>
</evidence>
<name>A0A448WIG0_9PLAT</name>
<proteinExistence type="predicted"/>
<gene>
    <name evidence="1" type="ORF">PXEA_LOCUS5929</name>
</gene>
<protein>
    <submittedName>
        <fullName evidence="1">Uncharacterized protein</fullName>
    </submittedName>
</protein>
<comment type="caution">
    <text evidence="1">The sequence shown here is derived from an EMBL/GenBank/DDBJ whole genome shotgun (WGS) entry which is preliminary data.</text>
</comment>
<dbReference type="AlphaFoldDB" id="A0A448WIG0"/>
<evidence type="ECO:0000313" key="2">
    <source>
        <dbReference type="Proteomes" id="UP000784294"/>
    </source>
</evidence>
<sequence length="152" mass="15376">MGTRGSSLVSIPVSHLLSGSSVSALTLGGGLATSSTASTLGPTASNSSSTFSTSLSHSRIHSRLTSNLVSPLVYSNVGSIHDSSAVPAALTTSAVSPGHSYPTPPAPLFTAVPVDPAVAQVLTRLSRSLAACGRRTRSNQAELQSLKFTQDS</sequence>
<reference evidence="1" key="1">
    <citation type="submission" date="2018-11" db="EMBL/GenBank/DDBJ databases">
        <authorList>
            <consortium name="Pathogen Informatics"/>
        </authorList>
    </citation>
    <scope>NUCLEOTIDE SEQUENCE</scope>
</reference>
<dbReference type="EMBL" id="CAAALY010014905">
    <property type="protein sequence ID" value="VEL12489.1"/>
    <property type="molecule type" value="Genomic_DNA"/>
</dbReference>
<keyword evidence="2" id="KW-1185">Reference proteome</keyword>
<organism evidence="1 2">
    <name type="scientific">Protopolystoma xenopodis</name>
    <dbReference type="NCBI Taxonomy" id="117903"/>
    <lineage>
        <taxon>Eukaryota</taxon>
        <taxon>Metazoa</taxon>
        <taxon>Spiralia</taxon>
        <taxon>Lophotrochozoa</taxon>
        <taxon>Platyhelminthes</taxon>
        <taxon>Monogenea</taxon>
        <taxon>Polyopisthocotylea</taxon>
        <taxon>Polystomatidea</taxon>
        <taxon>Polystomatidae</taxon>
        <taxon>Protopolystoma</taxon>
    </lineage>
</organism>